<reference evidence="2" key="1">
    <citation type="submission" date="2017-02" db="EMBL/GenBank/DDBJ databases">
        <authorList>
            <person name="Varghese N."/>
            <person name="Submissions S."/>
        </authorList>
    </citation>
    <scope>NUCLEOTIDE SEQUENCE [LARGE SCALE GENOMIC DNA]</scope>
    <source>
        <strain evidence="2">DSM 22720</strain>
    </source>
</reference>
<proteinExistence type="predicted"/>
<dbReference type="Proteomes" id="UP000190162">
    <property type="component" value="Unassembled WGS sequence"/>
</dbReference>
<dbReference type="RefSeq" id="WP_244556677.1">
    <property type="nucleotide sequence ID" value="NZ_FUXU01000093.1"/>
</dbReference>
<keyword evidence="2" id="KW-1185">Reference proteome</keyword>
<accession>A0A1T4VR12</accession>
<organism evidence="1 2">
    <name type="scientific">Enterovibrio nigricans DSM 22720</name>
    <dbReference type="NCBI Taxonomy" id="1121868"/>
    <lineage>
        <taxon>Bacteria</taxon>
        <taxon>Pseudomonadati</taxon>
        <taxon>Pseudomonadota</taxon>
        <taxon>Gammaproteobacteria</taxon>
        <taxon>Vibrionales</taxon>
        <taxon>Vibrionaceae</taxon>
        <taxon>Enterovibrio</taxon>
    </lineage>
</organism>
<evidence type="ECO:0000313" key="1">
    <source>
        <dbReference type="EMBL" id="SKA67396.1"/>
    </source>
</evidence>
<protein>
    <submittedName>
        <fullName evidence="1">Uncharacterized protein</fullName>
    </submittedName>
</protein>
<gene>
    <name evidence="1" type="ORF">SAMN02745132_04205</name>
</gene>
<evidence type="ECO:0000313" key="2">
    <source>
        <dbReference type="Proteomes" id="UP000190162"/>
    </source>
</evidence>
<dbReference type="EMBL" id="FUXU01000093">
    <property type="protein sequence ID" value="SKA67396.1"/>
    <property type="molecule type" value="Genomic_DNA"/>
</dbReference>
<name>A0A1T4VR12_9GAMM</name>
<dbReference type="AlphaFoldDB" id="A0A1T4VR12"/>
<sequence length="76" mass="9081">MSEKKWLQVDRAYTFFLESFKAGHEFPLEELAEKTGWSVSTVKTYLRKKWVSLLERTCTGYKVTEVIRLCCLNRWN</sequence>